<accession>A0A6A6QVQ6</accession>
<evidence type="ECO:0000313" key="3">
    <source>
        <dbReference type="Proteomes" id="UP000799750"/>
    </source>
</evidence>
<protein>
    <submittedName>
        <fullName evidence="2">Uncharacterized protein</fullName>
    </submittedName>
</protein>
<proteinExistence type="predicted"/>
<gene>
    <name evidence="2" type="ORF">BU16DRAFT_607214</name>
</gene>
<feature type="region of interest" description="Disordered" evidence="1">
    <location>
        <begin position="438"/>
        <end position="491"/>
    </location>
</feature>
<evidence type="ECO:0000313" key="2">
    <source>
        <dbReference type="EMBL" id="KAF2496598.1"/>
    </source>
</evidence>
<dbReference type="Proteomes" id="UP000799750">
    <property type="component" value="Unassembled WGS sequence"/>
</dbReference>
<dbReference type="EMBL" id="MU004187">
    <property type="protein sequence ID" value="KAF2496598.1"/>
    <property type="molecule type" value="Genomic_DNA"/>
</dbReference>
<dbReference type="AlphaFoldDB" id="A0A6A6QVQ6"/>
<keyword evidence="3" id="KW-1185">Reference proteome</keyword>
<name>A0A6A6QVQ6_9PEZI</name>
<feature type="region of interest" description="Disordered" evidence="1">
    <location>
        <begin position="1"/>
        <end position="72"/>
    </location>
</feature>
<sequence length="604" mass="66060">MLKRKLNGNENETSTEPQRKKILLSAPQQMNGSNQNSFRALQDLPVNSSGGPRVNTHEGPHGAPQRSISPDTRYSNASEYLLSSFASTVPTTATVEGGWTGSHQQTIQDEAQLLGARQHQPYVVENEPEETVATIPTSTPAGYPGFQGHFKDFGLGLDWRADSRRQQPYLKPETDVTINQARGQMEAWVRLIYNHITDLSAVRDTVTSEGYKRMVIMQQYSTKDIEGASIEILFEALEVCETGCRLHESLIGDVKKFKDNELTCFMRLLKICYALKHEKTLCDEVLIAVCGDINVKRLVNAPIARRRDKEKFRLQNWRRGEKGRQRNAGKTEVVLPNPSVIPHSPPKAEPPLNDVALAAAALGIYIPLAYRNLLVLGVEVPDAYRPRVEIDASAGHPDASLATPEVATPGGDADTEIPSPQMNTSHIVPSFGAQPVLGPANAPPSAAGVTPSMHPKKGKARRPTTQPKQPRKRAEQTMLPPMSPSPIASSSSHILGVRQPVARSVQTVFNEVPTTSGTTTPEMILPRMGQFAEELDSDFTLSPSTRPMLDNLTPVSDGTTGYNALPELLPQTEQASFDPSSIYGTQFTPLQIWDNAGLSGNAQF</sequence>
<feature type="compositionally biased region" description="Polar residues" evidence="1">
    <location>
        <begin position="26"/>
        <end position="50"/>
    </location>
</feature>
<reference evidence="2" key="1">
    <citation type="journal article" date="2020" name="Stud. Mycol.">
        <title>101 Dothideomycetes genomes: a test case for predicting lifestyles and emergence of pathogens.</title>
        <authorList>
            <person name="Haridas S."/>
            <person name="Albert R."/>
            <person name="Binder M."/>
            <person name="Bloem J."/>
            <person name="Labutti K."/>
            <person name="Salamov A."/>
            <person name="Andreopoulos B."/>
            <person name="Baker S."/>
            <person name="Barry K."/>
            <person name="Bills G."/>
            <person name="Bluhm B."/>
            <person name="Cannon C."/>
            <person name="Castanera R."/>
            <person name="Culley D."/>
            <person name="Daum C."/>
            <person name="Ezra D."/>
            <person name="Gonzalez J."/>
            <person name="Henrissat B."/>
            <person name="Kuo A."/>
            <person name="Liang C."/>
            <person name="Lipzen A."/>
            <person name="Lutzoni F."/>
            <person name="Magnuson J."/>
            <person name="Mondo S."/>
            <person name="Nolan M."/>
            <person name="Ohm R."/>
            <person name="Pangilinan J."/>
            <person name="Park H.-J."/>
            <person name="Ramirez L."/>
            <person name="Alfaro M."/>
            <person name="Sun H."/>
            <person name="Tritt A."/>
            <person name="Yoshinaga Y."/>
            <person name="Zwiers L.-H."/>
            <person name="Turgeon B."/>
            <person name="Goodwin S."/>
            <person name="Spatafora J."/>
            <person name="Crous P."/>
            <person name="Grigoriev I."/>
        </authorList>
    </citation>
    <scope>NUCLEOTIDE SEQUENCE</scope>
    <source>
        <strain evidence="2">CBS 269.34</strain>
    </source>
</reference>
<organism evidence="2 3">
    <name type="scientific">Lophium mytilinum</name>
    <dbReference type="NCBI Taxonomy" id="390894"/>
    <lineage>
        <taxon>Eukaryota</taxon>
        <taxon>Fungi</taxon>
        <taxon>Dikarya</taxon>
        <taxon>Ascomycota</taxon>
        <taxon>Pezizomycotina</taxon>
        <taxon>Dothideomycetes</taxon>
        <taxon>Pleosporomycetidae</taxon>
        <taxon>Mytilinidiales</taxon>
        <taxon>Mytilinidiaceae</taxon>
        <taxon>Lophium</taxon>
    </lineage>
</organism>
<feature type="region of interest" description="Disordered" evidence="1">
    <location>
        <begin position="320"/>
        <end position="347"/>
    </location>
</feature>
<evidence type="ECO:0000256" key="1">
    <source>
        <dbReference type="SAM" id="MobiDB-lite"/>
    </source>
</evidence>